<evidence type="ECO:0000256" key="8">
    <source>
        <dbReference type="ARBA" id="ARBA00049047"/>
    </source>
</evidence>
<comment type="subunit">
    <text evidence="2">Tetramer of two alpha and two beta chains.</text>
</comment>
<evidence type="ECO:0000256" key="9">
    <source>
        <dbReference type="RuleBase" id="RU003662"/>
    </source>
</evidence>
<dbReference type="GO" id="GO:0004834">
    <property type="term" value="F:tryptophan synthase activity"/>
    <property type="evidence" value="ECO:0007669"/>
    <property type="project" value="UniProtKB-EC"/>
</dbReference>
<keyword evidence="6" id="KW-0057">Aromatic amino acid biosynthesis</keyword>
<dbReference type="AlphaFoldDB" id="A0A9D5HNV2"/>
<dbReference type="GO" id="GO:0005829">
    <property type="term" value="C:cytosol"/>
    <property type="evidence" value="ECO:0007669"/>
    <property type="project" value="TreeGrafter"/>
</dbReference>
<dbReference type="EMBL" id="JAGGNH010000002">
    <property type="protein sequence ID" value="KAJ0982427.1"/>
    <property type="molecule type" value="Genomic_DNA"/>
</dbReference>
<keyword evidence="5" id="KW-0822">Tryptophan biosynthesis</keyword>
<dbReference type="PROSITE" id="PS00167">
    <property type="entry name" value="TRP_SYNTHASE_ALPHA"/>
    <property type="match status" value="1"/>
</dbReference>
<dbReference type="Pfam" id="PF00290">
    <property type="entry name" value="Trp_syntA"/>
    <property type="match status" value="1"/>
</dbReference>
<evidence type="ECO:0000256" key="3">
    <source>
        <dbReference type="ARBA" id="ARBA00012043"/>
    </source>
</evidence>
<sequence>MASRCSFSTLSLRYNKNKNFIIPSNPCKSTSLLDPKCSSSVCLGTSPTAAAGISETFSKLKQQKKVAFIPYITAGDPDLQTTAKALKLLDNCGADVIELGVPFSEPIADGPVIQASMRRALKNGTNLKTITLMLEEVVPQLSCPIALLSYYNAIHNYGVEAFISMIKDCGVHGLIVPDLPFEKSAHLRKKEVKKDIELLSRWGADGVIVGSAIVKQLGEAESSEEGLRRVASFVKSLKAALPQYSLYEK</sequence>
<evidence type="ECO:0000256" key="1">
    <source>
        <dbReference type="ARBA" id="ARBA00004733"/>
    </source>
</evidence>
<organism evidence="10 11">
    <name type="scientific">Dioscorea zingiberensis</name>
    <dbReference type="NCBI Taxonomy" id="325984"/>
    <lineage>
        <taxon>Eukaryota</taxon>
        <taxon>Viridiplantae</taxon>
        <taxon>Streptophyta</taxon>
        <taxon>Embryophyta</taxon>
        <taxon>Tracheophyta</taxon>
        <taxon>Spermatophyta</taxon>
        <taxon>Magnoliopsida</taxon>
        <taxon>Liliopsida</taxon>
        <taxon>Dioscoreales</taxon>
        <taxon>Dioscoreaceae</taxon>
        <taxon>Dioscorea</taxon>
    </lineage>
</organism>
<proteinExistence type="inferred from homology"/>
<keyword evidence="7" id="KW-0456">Lyase</keyword>
<evidence type="ECO:0000256" key="2">
    <source>
        <dbReference type="ARBA" id="ARBA00011270"/>
    </source>
</evidence>
<evidence type="ECO:0000313" key="10">
    <source>
        <dbReference type="EMBL" id="KAJ0982427.1"/>
    </source>
</evidence>
<dbReference type="InterPro" id="IPR018204">
    <property type="entry name" value="Trp_synthase_alpha_AS"/>
</dbReference>
<reference evidence="10" key="1">
    <citation type="submission" date="2021-03" db="EMBL/GenBank/DDBJ databases">
        <authorList>
            <person name="Li Z."/>
            <person name="Yang C."/>
        </authorList>
    </citation>
    <scope>NUCLEOTIDE SEQUENCE</scope>
    <source>
        <strain evidence="10">Dzin_1.0</strain>
        <tissue evidence="10">Leaf</tissue>
    </source>
</reference>
<dbReference type="Gene3D" id="3.20.20.70">
    <property type="entry name" value="Aldolase class I"/>
    <property type="match status" value="2"/>
</dbReference>
<dbReference type="OrthoDB" id="10050244at2759"/>
<name>A0A9D5HNV2_9LILI</name>
<dbReference type="InterPro" id="IPR002028">
    <property type="entry name" value="Trp_synthase_suA"/>
</dbReference>
<dbReference type="GO" id="GO:0009507">
    <property type="term" value="C:chloroplast"/>
    <property type="evidence" value="ECO:0007669"/>
    <property type="project" value="TreeGrafter"/>
</dbReference>
<dbReference type="NCBIfam" id="TIGR00262">
    <property type="entry name" value="trpA"/>
    <property type="match status" value="1"/>
</dbReference>
<dbReference type="EC" id="4.2.1.20" evidence="3"/>
<evidence type="ECO:0000256" key="7">
    <source>
        <dbReference type="ARBA" id="ARBA00023239"/>
    </source>
</evidence>
<comment type="catalytic activity">
    <reaction evidence="8">
        <text>(1S,2R)-1-C-(indol-3-yl)glycerol 3-phosphate + L-serine = D-glyceraldehyde 3-phosphate + L-tryptophan + H2O</text>
        <dbReference type="Rhea" id="RHEA:10532"/>
        <dbReference type="ChEBI" id="CHEBI:15377"/>
        <dbReference type="ChEBI" id="CHEBI:33384"/>
        <dbReference type="ChEBI" id="CHEBI:57912"/>
        <dbReference type="ChEBI" id="CHEBI:58866"/>
        <dbReference type="ChEBI" id="CHEBI:59776"/>
        <dbReference type="EC" id="4.2.1.20"/>
    </reaction>
</comment>
<keyword evidence="11" id="KW-1185">Reference proteome</keyword>
<comment type="pathway">
    <text evidence="1">Amino-acid biosynthesis; L-tryptophan biosynthesis; L-tryptophan from chorismate: step 5/5.</text>
</comment>
<dbReference type="InterPro" id="IPR013785">
    <property type="entry name" value="Aldolase_TIM"/>
</dbReference>
<evidence type="ECO:0000256" key="5">
    <source>
        <dbReference type="ARBA" id="ARBA00022822"/>
    </source>
</evidence>
<dbReference type="CDD" id="cd04724">
    <property type="entry name" value="Tryptophan_synthase_alpha"/>
    <property type="match status" value="1"/>
</dbReference>
<dbReference type="SUPFAM" id="SSF51366">
    <property type="entry name" value="Ribulose-phoshate binding barrel"/>
    <property type="match status" value="1"/>
</dbReference>
<evidence type="ECO:0000256" key="4">
    <source>
        <dbReference type="ARBA" id="ARBA00022605"/>
    </source>
</evidence>
<dbReference type="PANTHER" id="PTHR43406">
    <property type="entry name" value="TRYPTOPHAN SYNTHASE, ALPHA CHAIN"/>
    <property type="match status" value="1"/>
</dbReference>
<comment type="similarity">
    <text evidence="9">Belongs to the TrpA family.</text>
</comment>
<dbReference type="InterPro" id="IPR011060">
    <property type="entry name" value="RibuloseP-bd_barrel"/>
</dbReference>
<dbReference type="Proteomes" id="UP001085076">
    <property type="component" value="Miscellaneous, Linkage group lg02"/>
</dbReference>
<reference evidence="10" key="2">
    <citation type="journal article" date="2022" name="Hortic Res">
        <title>The genome of Dioscorea zingiberensis sheds light on the biosynthesis, origin and evolution of the medicinally important diosgenin saponins.</title>
        <authorList>
            <person name="Li Y."/>
            <person name="Tan C."/>
            <person name="Li Z."/>
            <person name="Guo J."/>
            <person name="Li S."/>
            <person name="Chen X."/>
            <person name="Wang C."/>
            <person name="Dai X."/>
            <person name="Yang H."/>
            <person name="Song W."/>
            <person name="Hou L."/>
            <person name="Xu J."/>
            <person name="Tong Z."/>
            <person name="Xu A."/>
            <person name="Yuan X."/>
            <person name="Wang W."/>
            <person name="Yang Q."/>
            <person name="Chen L."/>
            <person name="Sun Z."/>
            <person name="Wang K."/>
            <person name="Pan B."/>
            <person name="Chen J."/>
            <person name="Bao Y."/>
            <person name="Liu F."/>
            <person name="Qi X."/>
            <person name="Gang D.R."/>
            <person name="Wen J."/>
            <person name="Li J."/>
        </authorList>
    </citation>
    <scope>NUCLEOTIDE SEQUENCE</scope>
    <source>
        <strain evidence="10">Dzin_1.0</strain>
    </source>
</reference>
<evidence type="ECO:0000313" key="11">
    <source>
        <dbReference type="Proteomes" id="UP001085076"/>
    </source>
</evidence>
<comment type="caution">
    <text evidence="10">The sequence shown here is derived from an EMBL/GenBank/DDBJ whole genome shotgun (WGS) entry which is preliminary data.</text>
</comment>
<accession>A0A9D5HNV2</accession>
<dbReference type="PANTHER" id="PTHR43406:SF1">
    <property type="entry name" value="TRYPTOPHAN SYNTHASE ALPHA CHAIN, CHLOROPLASTIC"/>
    <property type="match status" value="1"/>
</dbReference>
<evidence type="ECO:0000256" key="6">
    <source>
        <dbReference type="ARBA" id="ARBA00023141"/>
    </source>
</evidence>
<keyword evidence="4" id="KW-0028">Amino-acid biosynthesis</keyword>
<gene>
    <name evidence="10" type="ORF">J5N97_010682</name>
</gene>
<protein>
    <recommendedName>
        <fullName evidence="3">tryptophan synthase</fullName>
        <ecNumber evidence="3">4.2.1.20</ecNumber>
    </recommendedName>
</protein>